<evidence type="ECO:0000256" key="5">
    <source>
        <dbReference type="ARBA" id="ARBA00023136"/>
    </source>
</evidence>
<feature type="transmembrane region" description="Helical" evidence="7">
    <location>
        <begin position="319"/>
        <end position="342"/>
    </location>
</feature>
<feature type="transmembrane region" description="Helical" evidence="7">
    <location>
        <begin position="21"/>
        <end position="42"/>
    </location>
</feature>
<reference evidence="10" key="1">
    <citation type="submission" date="2021-04" db="EMBL/GenBank/DDBJ databases">
        <title>novel species isolated from subtropical streams in China.</title>
        <authorList>
            <person name="Lu H."/>
        </authorList>
    </citation>
    <scope>NUCLEOTIDE SEQUENCE</scope>
    <source>
        <strain evidence="10">LFS511W</strain>
    </source>
</reference>
<evidence type="ECO:0000256" key="3">
    <source>
        <dbReference type="ARBA" id="ARBA00022692"/>
    </source>
</evidence>
<feature type="transmembrane region" description="Helical" evidence="7">
    <location>
        <begin position="276"/>
        <end position="298"/>
    </location>
</feature>
<dbReference type="PANTHER" id="PTHR30572:SF4">
    <property type="entry name" value="ABC TRANSPORTER PERMEASE YTRF"/>
    <property type="match status" value="1"/>
</dbReference>
<keyword evidence="2" id="KW-1003">Cell membrane</keyword>
<comment type="subcellular location">
    <subcellularLocation>
        <location evidence="1">Cell membrane</location>
        <topology evidence="1">Multi-pass membrane protein</topology>
    </subcellularLocation>
</comment>
<dbReference type="GO" id="GO:0005886">
    <property type="term" value="C:plasma membrane"/>
    <property type="evidence" value="ECO:0007669"/>
    <property type="project" value="UniProtKB-SubCell"/>
</dbReference>
<dbReference type="InterPro" id="IPR025857">
    <property type="entry name" value="MacB_PCD"/>
</dbReference>
<accession>A0A941DQG2</accession>
<evidence type="ECO:0000259" key="9">
    <source>
        <dbReference type="Pfam" id="PF12704"/>
    </source>
</evidence>
<dbReference type="PANTHER" id="PTHR30572">
    <property type="entry name" value="MEMBRANE COMPONENT OF TRANSPORTER-RELATED"/>
    <property type="match status" value="1"/>
</dbReference>
<dbReference type="InterPro" id="IPR003838">
    <property type="entry name" value="ABC3_permease_C"/>
</dbReference>
<evidence type="ECO:0000259" key="8">
    <source>
        <dbReference type="Pfam" id="PF02687"/>
    </source>
</evidence>
<feature type="domain" description="MacB-like periplasmic core" evidence="9">
    <location>
        <begin position="21"/>
        <end position="237"/>
    </location>
</feature>
<comment type="caution">
    <text evidence="10">The sequence shown here is derived from an EMBL/GenBank/DDBJ whole genome shotgun (WGS) entry which is preliminary data.</text>
</comment>
<dbReference type="Pfam" id="PF02687">
    <property type="entry name" value="FtsX"/>
    <property type="match status" value="1"/>
</dbReference>
<dbReference type="InterPro" id="IPR050250">
    <property type="entry name" value="Macrolide_Exporter_MacB"/>
</dbReference>
<protein>
    <submittedName>
        <fullName evidence="10">ABC transporter permease</fullName>
    </submittedName>
</protein>
<dbReference type="GO" id="GO:0022857">
    <property type="term" value="F:transmembrane transporter activity"/>
    <property type="evidence" value="ECO:0007669"/>
    <property type="project" value="TreeGrafter"/>
</dbReference>
<keyword evidence="11" id="KW-1185">Reference proteome</keyword>
<feature type="domain" description="ABC3 transporter permease C-terminal" evidence="8">
    <location>
        <begin position="279"/>
        <end position="393"/>
    </location>
</feature>
<dbReference type="AlphaFoldDB" id="A0A941DQG2"/>
<feature type="transmembrane region" description="Helical" evidence="7">
    <location>
        <begin position="362"/>
        <end position="384"/>
    </location>
</feature>
<proteinExistence type="inferred from homology"/>
<evidence type="ECO:0000313" key="11">
    <source>
        <dbReference type="Proteomes" id="UP000680067"/>
    </source>
</evidence>
<evidence type="ECO:0000256" key="2">
    <source>
        <dbReference type="ARBA" id="ARBA00022475"/>
    </source>
</evidence>
<evidence type="ECO:0000256" key="4">
    <source>
        <dbReference type="ARBA" id="ARBA00022989"/>
    </source>
</evidence>
<name>A0A941DQG2_9BURK</name>
<sequence>MTFKDLLLHASQQIRAFPMRSFLTIFGIIISVAGIICVATVLQGMTQSINRLLANMGPDILLISTNYMKGTARSNLLTTKEWQILASQTDLLRDVTASSSSHFSQISFGDENASVSVLAVSESQPELYRLFPLQGRFINASDEVSRARVVVISEALKTRLNLPENACGSIVFLGSTAFTVIGVVPAKLNETPMGLQIADAYVSFAVAQEFSKSRPAYSFGMRVKSSGRMSEAMQRIRLLLHHSLRTPDGEAEDFRIETADQIRESAAEIQNMISRVFYAIISISLFVSGISIMNMMLVSVNERTREIGLFKALGASQRLIRLQFFLEAAMLAVAGACAGSILGWLLGNLIIIFLPDAMQTSIPVWAVAGAVCISVIIALISAIIPAAKAAKLPAVIALTKE</sequence>
<evidence type="ECO:0000256" key="1">
    <source>
        <dbReference type="ARBA" id="ARBA00004651"/>
    </source>
</evidence>
<evidence type="ECO:0000313" key="10">
    <source>
        <dbReference type="EMBL" id="MBR7783817.1"/>
    </source>
</evidence>
<dbReference type="EMBL" id="JAGSPN010000015">
    <property type="protein sequence ID" value="MBR7783817.1"/>
    <property type="molecule type" value="Genomic_DNA"/>
</dbReference>
<keyword evidence="3 7" id="KW-0812">Transmembrane</keyword>
<evidence type="ECO:0000256" key="7">
    <source>
        <dbReference type="SAM" id="Phobius"/>
    </source>
</evidence>
<dbReference type="RefSeq" id="WP_212689090.1">
    <property type="nucleotide sequence ID" value="NZ_JAGSPN010000015.1"/>
</dbReference>
<comment type="similarity">
    <text evidence="6">Belongs to the ABC-4 integral membrane protein family.</text>
</comment>
<organism evidence="10 11">
    <name type="scientific">Undibacterium luofuense</name>
    <dbReference type="NCBI Taxonomy" id="2828733"/>
    <lineage>
        <taxon>Bacteria</taxon>
        <taxon>Pseudomonadati</taxon>
        <taxon>Pseudomonadota</taxon>
        <taxon>Betaproteobacteria</taxon>
        <taxon>Burkholderiales</taxon>
        <taxon>Oxalobacteraceae</taxon>
        <taxon>Undibacterium</taxon>
    </lineage>
</organism>
<gene>
    <name evidence="10" type="ORF">KDM89_16850</name>
</gene>
<dbReference type="Pfam" id="PF12704">
    <property type="entry name" value="MacB_PCD"/>
    <property type="match status" value="1"/>
</dbReference>
<keyword evidence="5 7" id="KW-0472">Membrane</keyword>
<keyword evidence="4 7" id="KW-1133">Transmembrane helix</keyword>
<evidence type="ECO:0000256" key="6">
    <source>
        <dbReference type="ARBA" id="ARBA00038076"/>
    </source>
</evidence>
<dbReference type="Proteomes" id="UP000680067">
    <property type="component" value="Unassembled WGS sequence"/>
</dbReference>